<organism evidence="1 2">
    <name type="scientific">Puccinia sorghi</name>
    <dbReference type="NCBI Taxonomy" id="27349"/>
    <lineage>
        <taxon>Eukaryota</taxon>
        <taxon>Fungi</taxon>
        <taxon>Dikarya</taxon>
        <taxon>Basidiomycota</taxon>
        <taxon>Pucciniomycotina</taxon>
        <taxon>Pucciniomycetes</taxon>
        <taxon>Pucciniales</taxon>
        <taxon>Pucciniaceae</taxon>
        <taxon>Puccinia</taxon>
    </lineage>
</organism>
<protein>
    <submittedName>
        <fullName evidence="1">Uncharacterized protein</fullName>
    </submittedName>
</protein>
<dbReference type="AlphaFoldDB" id="A0A0L6V5Z6"/>
<sequence>MSLVNAVKELWLFVQRRATKGSEGGETSSPGRFSQHLFLLRGEGPLSLPVWGTNCRPQCSVGTDLEGEILFHRIAGEDEGHSLQCGEGDGGAQRAGAHKKNAAELAKGTLGGESQVALSLKELATILPMMAEELILVIWESAGLKADGNHIYFDVRLGDSGRGATWF</sequence>
<gene>
    <name evidence="1" type="ORF">VP01_2537g2</name>
</gene>
<reference evidence="1 2" key="1">
    <citation type="submission" date="2015-08" db="EMBL/GenBank/DDBJ databases">
        <title>Next Generation Sequencing and Analysis of the Genome of Puccinia sorghi L Schw, the Causal Agent of Maize Common Rust.</title>
        <authorList>
            <person name="Rochi L."/>
            <person name="Burguener G."/>
            <person name="Darino M."/>
            <person name="Turjanski A."/>
            <person name="Kreff E."/>
            <person name="Dieguez M.J."/>
            <person name="Sacco F."/>
        </authorList>
    </citation>
    <scope>NUCLEOTIDE SEQUENCE [LARGE SCALE GENOMIC DNA]</scope>
    <source>
        <strain evidence="1 2">RO10H11247</strain>
    </source>
</reference>
<comment type="caution">
    <text evidence="1">The sequence shown here is derived from an EMBL/GenBank/DDBJ whole genome shotgun (WGS) entry which is preliminary data.</text>
</comment>
<evidence type="ECO:0000313" key="2">
    <source>
        <dbReference type="Proteomes" id="UP000037035"/>
    </source>
</evidence>
<dbReference type="EMBL" id="LAVV01007433">
    <property type="protein sequence ID" value="KNZ55952.1"/>
    <property type="molecule type" value="Genomic_DNA"/>
</dbReference>
<keyword evidence="2" id="KW-1185">Reference proteome</keyword>
<dbReference type="Proteomes" id="UP000037035">
    <property type="component" value="Unassembled WGS sequence"/>
</dbReference>
<accession>A0A0L6V5Z6</accession>
<evidence type="ECO:0000313" key="1">
    <source>
        <dbReference type="EMBL" id="KNZ55952.1"/>
    </source>
</evidence>
<dbReference type="VEuPathDB" id="FungiDB:VP01_2537g2"/>
<proteinExistence type="predicted"/>
<name>A0A0L6V5Z6_9BASI</name>